<feature type="transmembrane region" description="Helical" evidence="1">
    <location>
        <begin position="12"/>
        <end position="30"/>
    </location>
</feature>
<proteinExistence type="predicted"/>
<keyword evidence="1" id="KW-0812">Transmembrane</keyword>
<sequence length="228" mass="24933">MIYNKKEFYGGGAMLIAFFVVLFFMFQPIFSGHNAMEYLDNLYNSISKGSINYIPQLTEEASALDAKQVSVDMTYASEAEAAQSALLFAAAGATAVPSGTGLKVTGSLGAILKASLADSAYMYANDGAAVTAKYSLDARRSLYNWWTSLKLLDKSLKSQKQFEAAKVVGTVQSKAVEAAYNYFGVEPVQIMDEVGLVAFSLAFYVFYTLWYGFAILFLFEGWGLKLSH</sequence>
<keyword evidence="1" id="KW-0472">Membrane</keyword>
<name>A0ABM8AUH3_9BACT</name>
<evidence type="ECO:0000256" key="1">
    <source>
        <dbReference type="SAM" id="Phobius"/>
    </source>
</evidence>
<organism evidence="2 3">
    <name type="scientific">Pseudodesulfovibrio portus</name>
    <dbReference type="NCBI Taxonomy" id="231439"/>
    <lineage>
        <taxon>Bacteria</taxon>
        <taxon>Pseudomonadati</taxon>
        <taxon>Thermodesulfobacteriota</taxon>
        <taxon>Desulfovibrionia</taxon>
        <taxon>Desulfovibrionales</taxon>
        <taxon>Desulfovibrionaceae</taxon>
    </lineage>
</organism>
<evidence type="ECO:0000313" key="2">
    <source>
        <dbReference type="EMBL" id="BDQ35010.1"/>
    </source>
</evidence>
<keyword evidence="1" id="KW-1133">Transmembrane helix</keyword>
<accession>A0ABM8AUH3</accession>
<gene>
    <name evidence="2" type="ORF">JCM14722_25520</name>
</gene>
<reference evidence="2" key="1">
    <citation type="submission" date="2022-08" db="EMBL/GenBank/DDBJ databases">
        <title>Genome Sequence of the sulphate-reducing bacterium, Pseudodesulfovibrio portus JCM14722.</title>
        <authorList>
            <person name="Kondo R."/>
            <person name="Kataoka T."/>
        </authorList>
    </citation>
    <scope>NUCLEOTIDE SEQUENCE</scope>
    <source>
        <strain evidence="2">JCM 14722</strain>
    </source>
</reference>
<protein>
    <submittedName>
        <fullName evidence="2">Uncharacterized protein</fullName>
    </submittedName>
</protein>
<keyword evidence="3" id="KW-1185">Reference proteome</keyword>
<dbReference type="EMBL" id="AP026708">
    <property type="protein sequence ID" value="BDQ35010.1"/>
    <property type="molecule type" value="Genomic_DNA"/>
</dbReference>
<feature type="transmembrane region" description="Helical" evidence="1">
    <location>
        <begin position="196"/>
        <end position="219"/>
    </location>
</feature>
<dbReference type="Proteomes" id="UP001061361">
    <property type="component" value="Chromosome"/>
</dbReference>
<evidence type="ECO:0000313" key="3">
    <source>
        <dbReference type="Proteomes" id="UP001061361"/>
    </source>
</evidence>
<dbReference type="RefSeq" id="WP_264981900.1">
    <property type="nucleotide sequence ID" value="NZ_AP026708.1"/>
</dbReference>